<sequence>MHHPVLKHIIDPLSMFVGIAPAAASPEYNVRKTKFSCT</sequence>
<dbReference type="Proteomes" id="UP000215256">
    <property type="component" value="Chromosome 2"/>
</dbReference>
<proteinExistence type="predicted"/>
<accession>A0A248UBQ5</accession>
<evidence type="ECO:0000313" key="1">
    <source>
        <dbReference type="EMBL" id="ASV84124.1"/>
    </source>
</evidence>
<evidence type="ECO:0000313" key="2">
    <source>
        <dbReference type="Proteomes" id="UP000215256"/>
    </source>
</evidence>
<protein>
    <submittedName>
        <fullName evidence="1">Uncharacterized protein</fullName>
    </submittedName>
</protein>
<gene>
    <name evidence="1" type="ORF">CES85_4916</name>
</gene>
<dbReference type="KEGG" id="och:CES85_4916"/>
<name>A0A248UBQ5_9HYPH</name>
<reference evidence="1 2" key="1">
    <citation type="submission" date="2017-07" db="EMBL/GenBank/DDBJ databases">
        <title>Phylogenetic study on the rhizospheric bacterium Ochrobactrum sp. A44.</title>
        <authorList>
            <person name="Krzyzanowska D.M."/>
            <person name="Ossowicki A."/>
            <person name="Rajewska M."/>
            <person name="Maciag T."/>
            <person name="Kaczynski Z."/>
            <person name="Czerwicka M."/>
            <person name="Jafra S."/>
        </authorList>
    </citation>
    <scope>NUCLEOTIDE SEQUENCE [LARGE SCALE GENOMIC DNA]</scope>
    <source>
        <strain evidence="1 2">A44</strain>
    </source>
</reference>
<organism evidence="1 2">
    <name type="scientific">Ochrobactrum quorumnocens</name>
    <dbReference type="NCBI Taxonomy" id="271865"/>
    <lineage>
        <taxon>Bacteria</taxon>
        <taxon>Pseudomonadati</taxon>
        <taxon>Pseudomonadota</taxon>
        <taxon>Alphaproteobacteria</taxon>
        <taxon>Hyphomicrobiales</taxon>
        <taxon>Brucellaceae</taxon>
        <taxon>Brucella/Ochrobactrum group</taxon>
        <taxon>Ochrobactrum</taxon>
    </lineage>
</organism>
<dbReference type="AlphaFoldDB" id="A0A248UBQ5"/>
<dbReference type="EMBL" id="CP022603">
    <property type="protein sequence ID" value="ASV84124.1"/>
    <property type="molecule type" value="Genomic_DNA"/>
</dbReference>